<gene>
    <name evidence="5" type="ORF">GOHSU_14_01280</name>
</gene>
<dbReference type="Gene3D" id="1.10.357.10">
    <property type="entry name" value="Tetracycline Repressor, domain 2"/>
    <property type="match status" value="1"/>
</dbReference>
<dbReference type="InterPro" id="IPR001647">
    <property type="entry name" value="HTH_TetR"/>
</dbReference>
<evidence type="ECO:0000256" key="3">
    <source>
        <dbReference type="SAM" id="MobiDB-lite"/>
    </source>
</evidence>
<dbReference type="STRING" id="1121927.GOHSU_14_01280"/>
<dbReference type="eggNOG" id="COG1309">
    <property type="taxonomic scope" value="Bacteria"/>
</dbReference>
<dbReference type="SUPFAM" id="SSF46689">
    <property type="entry name" value="Homeodomain-like"/>
    <property type="match status" value="1"/>
</dbReference>
<proteinExistence type="predicted"/>
<evidence type="ECO:0000256" key="2">
    <source>
        <dbReference type="PROSITE-ProRule" id="PRU00335"/>
    </source>
</evidence>
<feature type="DNA-binding region" description="H-T-H motif" evidence="2">
    <location>
        <begin position="31"/>
        <end position="50"/>
    </location>
</feature>
<feature type="domain" description="HTH tetR-type" evidence="4">
    <location>
        <begin position="8"/>
        <end position="68"/>
    </location>
</feature>
<dbReference type="Proteomes" id="UP000053405">
    <property type="component" value="Unassembled WGS sequence"/>
</dbReference>
<evidence type="ECO:0000313" key="6">
    <source>
        <dbReference type="Proteomes" id="UP000053405"/>
    </source>
</evidence>
<dbReference type="Pfam" id="PF00440">
    <property type="entry name" value="TetR_N"/>
    <property type="match status" value="1"/>
</dbReference>
<dbReference type="GO" id="GO:0000976">
    <property type="term" value="F:transcription cis-regulatory region binding"/>
    <property type="evidence" value="ECO:0007669"/>
    <property type="project" value="TreeGrafter"/>
</dbReference>
<dbReference type="InterPro" id="IPR023772">
    <property type="entry name" value="DNA-bd_HTH_TetR-type_CS"/>
</dbReference>
<dbReference type="EMBL" id="BANT01000014">
    <property type="protein sequence ID" value="GAC56961.1"/>
    <property type="molecule type" value="Genomic_DNA"/>
</dbReference>
<sequence>MPPARTARDTRERLLDAAEELLSRSGYDEVSVRGICAHAQANPAAVHYHFGSKEQLVAALLESRLAPMWTDRLDRVRADPSVAGLVDATLAPLNRLLADPVGAMRLSLLARFALAHPQTRWQAPWFSLDEWTAVLCAAIPGLDAQTARRRCRLAFALLLPQLAPGSPLSPAAAGALRDFLIAGLTGTGEPAPRLAEIPTPTSPSPTFPSPGDSL</sequence>
<keyword evidence="1 2" id="KW-0238">DNA-binding</keyword>
<dbReference type="InterPro" id="IPR050109">
    <property type="entry name" value="HTH-type_TetR-like_transc_reg"/>
</dbReference>
<feature type="region of interest" description="Disordered" evidence="3">
    <location>
        <begin position="190"/>
        <end position="214"/>
    </location>
</feature>
<comment type="caution">
    <text evidence="5">The sequence shown here is derived from an EMBL/GenBank/DDBJ whole genome shotgun (WGS) entry which is preliminary data.</text>
</comment>
<protein>
    <submittedName>
        <fullName evidence="5">Putative TetR family transcriptional regulator</fullName>
    </submittedName>
</protein>
<dbReference type="PROSITE" id="PS01081">
    <property type="entry name" value="HTH_TETR_1"/>
    <property type="match status" value="1"/>
</dbReference>
<evidence type="ECO:0000256" key="1">
    <source>
        <dbReference type="ARBA" id="ARBA00023125"/>
    </source>
</evidence>
<evidence type="ECO:0000313" key="5">
    <source>
        <dbReference type="EMBL" id="GAC56961.1"/>
    </source>
</evidence>
<dbReference type="InterPro" id="IPR009057">
    <property type="entry name" value="Homeodomain-like_sf"/>
</dbReference>
<dbReference type="PANTHER" id="PTHR30055">
    <property type="entry name" value="HTH-TYPE TRANSCRIPTIONAL REGULATOR RUTR"/>
    <property type="match status" value="1"/>
</dbReference>
<keyword evidence="6" id="KW-1185">Reference proteome</keyword>
<dbReference type="PROSITE" id="PS50977">
    <property type="entry name" value="HTH_TETR_2"/>
    <property type="match status" value="1"/>
</dbReference>
<dbReference type="AlphaFoldDB" id="L7L8B5"/>
<reference evidence="5 6" key="1">
    <citation type="submission" date="2012-12" db="EMBL/GenBank/DDBJ databases">
        <title>Whole genome shotgun sequence of Gordonia hirsuta NBRC 16056.</title>
        <authorList>
            <person name="Isaki-Nakamura S."/>
            <person name="Hosoyama A."/>
            <person name="Tsuchikane K."/>
            <person name="Katsumata H."/>
            <person name="Baba S."/>
            <person name="Yamazaki S."/>
            <person name="Fujita N."/>
        </authorList>
    </citation>
    <scope>NUCLEOTIDE SEQUENCE [LARGE SCALE GENOMIC DNA]</scope>
    <source>
        <strain evidence="5 6">NBRC 16056</strain>
    </source>
</reference>
<dbReference type="GO" id="GO:0003700">
    <property type="term" value="F:DNA-binding transcription factor activity"/>
    <property type="evidence" value="ECO:0007669"/>
    <property type="project" value="TreeGrafter"/>
</dbReference>
<dbReference type="OrthoDB" id="2356263at2"/>
<dbReference type="PRINTS" id="PR00455">
    <property type="entry name" value="HTHTETR"/>
</dbReference>
<name>L7L8B5_9ACTN</name>
<organism evidence="5 6">
    <name type="scientific">Gordonia hirsuta DSM 44140 = NBRC 16056</name>
    <dbReference type="NCBI Taxonomy" id="1121927"/>
    <lineage>
        <taxon>Bacteria</taxon>
        <taxon>Bacillati</taxon>
        <taxon>Actinomycetota</taxon>
        <taxon>Actinomycetes</taxon>
        <taxon>Mycobacteriales</taxon>
        <taxon>Gordoniaceae</taxon>
        <taxon>Gordonia</taxon>
    </lineage>
</organism>
<accession>L7L8B5</accession>
<dbReference type="PANTHER" id="PTHR30055:SF235">
    <property type="entry name" value="TRANSCRIPTIONAL REGULATORY PROTEIN"/>
    <property type="match status" value="1"/>
</dbReference>
<evidence type="ECO:0000259" key="4">
    <source>
        <dbReference type="PROSITE" id="PS50977"/>
    </source>
</evidence>